<keyword evidence="3 6" id="KW-0547">Nucleotide-binding</keyword>
<dbReference type="PROSITE" id="PS00107">
    <property type="entry name" value="PROTEIN_KINASE_ATP"/>
    <property type="match status" value="1"/>
</dbReference>
<dbReference type="Gene3D" id="1.10.510.10">
    <property type="entry name" value="Transferase(Phosphotransferase) domain 1"/>
    <property type="match status" value="1"/>
</dbReference>
<dbReference type="GO" id="GO:0005524">
    <property type="term" value="F:ATP binding"/>
    <property type="evidence" value="ECO:0007669"/>
    <property type="project" value="UniProtKB-UniRule"/>
</dbReference>
<dbReference type="Gene3D" id="3.30.200.20">
    <property type="entry name" value="Phosphorylase Kinase, domain 1"/>
    <property type="match status" value="1"/>
</dbReference>
<keyword evidence="8" id="KW-0812">Transmembrane</keyword>
<dbReference type="EMBL" id="JAMSHJ010000007">
    <property type="protein sequence ID" value="KAI5386990.1"/>
    <property type="molecule type" value="Genomic_DNA"/>
</dbReference>
<keyword evidence="4" id="KW-0418">Kinase</keyword>
<dbReference type="AlphaFoldDB" id="A0A9D4ZYN7"/>
<dbReference type="FunFam" id="1.10.510.10:FF:000381">
    <property type="entry name" value="Putative receptor-like protein kinase"/>
    <property type="match status" value="1"/>
</dbReference>
<organism evidence="11 12">
    <name type="scientific">Pisum sativum</name>
    <name type="common">Garden pea</name>
    <name type="synonym">Lathyrus oleraceus</name>
    <dbReference type="NCBI Taxonomy" id="3888"/>
    <lineage>
        <taxon>Eukaryota</taxon>
        <taxon>Viridiplantae</taxon>
        <taxon>Streptophyta</taxon>
        <taxon>Embryophyta</taxon>
        <taxon>Tracheophyta</taxon>
        <taxon>Spermatophyta</taxon>
        <taxon>Magnoliopsida</taxon>
        <taxon>eudicotyledons</taxon>
        <taxon>Gunneridae</taxon>
        <taxon>Pentapetalae</taxon>
        <taxon>rosids</taxon>
        <taxon>fabids</taxon>
        <taxon>Fabales</taxon>
        <taxon>Fabaceae</taxon>
        <taxon>Papilionoideae</taxon>
        <taxon>50 kb inversion clade</taxon>
        <taxon>NPAAA clade</taxon>
        <taxon>Hologalegina</taxon>
        <taxon>IRL clade</taxon>
        <taxon>Fabeae</taxon>
        <taxon>Lathyrus</taxon>
    </lineage>
</organism>
<keyword evidence="8" id="KW-0472">Membrane</keyword>
<evidence type="ECO:0000256" key="1">
    <source>
        <dbReference type="ARBA" id="ARBA00022527"/>
    </source>
</evidence>
<dbReference type="PANTHER" id="PTHR47989:SF36">
    <property type="entry name" value="PROTEIN KINASE DOMAIN-CONTAINING PROTEIN"/>
    <property type="match status" value="1"/>
</dbReference>
<evidence type="ECO:0000256" key="2">
    <source>
        <dbReference type="ARBA" id="ARBA00022679"/>
    </source>
</evidence>
<proteinExistence type="predicted"/>
<evidence type="ECO:0000259" key="10">
    <source>
        <dbReference type="PROSITE" id="PS50011"/>
    </source>
</evidence>
<evidence type="ECO:0000256" key="9">
    <source>
        <dbReference type="SAM" id="SignalP"/>
    </source>
</evidence>
<dbReference type="Gramene" id="Psat07G0322200-T1">
    <property type="protein sequence ID" value="KAI5386990.1"/>
    <property type="gene ID" value="KIW84_073222"/>
</dbReference>
<evidence type="ECO:0000256" key="3">
    <source>
        <dbReference type="ARBA" id="ARBA00022741"/>
    </source>
</evidence>
<keyword evidence="12" id="KW-1185">Reference proteome</keyword>
<sequence length="671" mass="74585">MFLYKFPSFLGLLHFLGMHLPLLMADCPLDFTASNFTLASSLCSDPGERGKCCRYINANIAISVARFANATSNLGVPLNTSDICLQTISHTLQRYGVPQLATVFCGFGTKIRVNYECKGRTSVMQMLQSPRYVDVTKHCKVPLGKESNCKKCLNASIGYLHHLGIEDNITLSTCRDASFTALASQVDEKHTTDIASCFFGVQGLLGPPVSESSPLPAPEVSPSPLVAADSPSQLLSLPSKGKHHSYHLTLVPCIAIAVTAIAFVMLIVLIVLIRQKSRELDEPDNVGKPHSKTLPSMPTWKFQEGSSSMFRKFNFKEIKKATEGFSTVIGQGGFGTVYKAHFTDGQVVAVKQMNRVSEQGEEDFCREIELLARLHHRHLVALRGFCINKQERFLLYEYMGNGSLKDHLHSPGKSPLSWRTRIQIAIDVANALEYLHFYCDPPLCHGDIKSSNTLLNQNFVAKIADFGLAQASKDGSVCFEPVNTEIWGTPGYMDPEYVVTQELTEKSDIYSFGVLLLEIVTGRRAIQDNKNLVEWAKPYMEFETRLLELVDPNVRESFDLDQLQTVISIVGWCTQREGRARPSIKQVLRLLYETSEPMHSEFLQAVEDEGNQGNEQRGRRSKGKMLRNEGNFNSGDGRYLASSSSTSRSYCSRSFLLESGSQLSSPNINSV</sequence>
<dbReference type="InterPro" id="IPR008271">
    <property type="entry name" value="Ser/Thr_kinase_AS"/>
</dbReference>
<gene>
    <name evidence="11" type="ORF">KIW84_073222</name>
</gene>
<protein>
    <recommendedName>
        <fullName evidence="10">Protein kinase domain-containing protein</fullName>
    </recommendedName>
</protein>
<dbReference type="PANTHER" id="PTHR47989">
    <property type="entry name" value="OS01G0750732 PROTEIN"/>
    <property type="match status" value="1"/>
</dbReference>
<evidence type="ECO:0000256" key="5">
    <source>
        <dbReference type="ARBA" id="ARBA00022840"/>
    </source>
</evidence>
<dbReference type="PROSITE" id="PS50011">
    <property type="entry name" value="PROTEIN_KINASE_DOM"/>
    <property type="match status" value="1"/>
</dbReference>
<dbReference type="SMART" id="SM00220">
    <property type="entry name" value="S_TKc"/>
    <property type="match status" value="1"/>
</dbReference>
<keyword evidence="9" id="KW-0732">Signal</keyword>
<dbReference type="GO" id="GO:0004674">
    <property type="term" value="F:protein serine/threonine kinase activity"/>
    <property type="evidence" value="ECO:0007669"/>
    <property type="project" value="UniProtKB-KW"/>
</dbReference>
<evidence type="ECO:0000256" key="7">
    <source>
        <dbReference type="SAM" id="MobiDB-lite"/>
    </source>
</evidence>
<evidence type="ECO:0000256" key="6">
    <source>
        <dbReference type="PROSITE-ProRule" id="PRU10141"/>
    </source>
</evidence>
<feature type="signal peptide" evidence="9">
    <location>
        <begin position="1"/>
        <end position="25"/>
    </location>
</feature>
<name>A0A9D4ZYN7_PEA</name>
<dbReference type="InterPro" id="IPR043891">
    <property type="entry name" value="SPARK"/>
</dbReference>
<keyword evidence="5 6" id="KW-0067">ATP-binding</keyword>
<feature type="binding site" evidence="6">
    <location>
        <position position="351"/>
    </location>
    <ligand>
        <name>ATP</name>
        <dbReference type="ChEBI" id="CHEBI:30616"/>
    </ligand>
</feature>
<dbReference type="InterPro" id="IPR000719">
    <property type="entry name" value="Prot_kinase_dom"/>
</dbReference>
<dbReference type="Pfam" id="PF19160">
    <property type="entry name" value="SPARK"/>
    <property type="match status" value="1"/>
</dbReference>
<feature type="domain" description="Protein kinase" evidence="10">
    <location>
        <begin position="323"/>
        <end position="602"/>
    </location>
</feature>
<evidence type="ECO:0000313" key="11">
    <source>
        <dbReference type="EMBL" id="KAI5386990.1"/>
    </source>
</evidence>
<accession>A0A9D4ZYN7</accession>
<evidence type="ECO:0000256" key="4">
    <source>
        <dbReference type="ARBA" id="ARBA00022777"/>
    </source>
</evidence>
<dbReference type="SUPFAM" id="SSF56112">
    <property type="entry name" value="Protein kinase-like (PK-like)"/>
    <property type="match status" value="1"/>
</dbReference>
<dbReference type="InterPro" id="IPR011009">
    <property type="entry name" value="Kinase-like_dom_sf"/>
</dbReference>
<feature type="region of interest" description="Disordered" evidence="7">
    <location>
        <begin position="605"/>
        <end position="640"/>
    </location>
</feature>
<dbReference type="OrthoDB" id="543156at2759"/>
<comment type="caution">
    <text evidence="11">The sequence shown here is derived from an EMBL/GenBank/DDBJ whole genome shotgun (WGS) entry which is preliminary data.</text>
</comment>
<feature type="transmembrane region" description="Helical" evidence="8">
    <location>
        <begin position="246"/>
        <end position="273"/>
    </location>
</feature>
<feature type="chain" id="PRO_5039248786" description="Protein kinase domain-containing protein" evidence="9">
    <location>
        <begin position="26"/>
        <end position="671"/>
    </location>
</feature>
<dbReference type="InterPro" id="IPR017441">
    <property type="entry name" value="Protein_kinase_ATP_BS"/>
</dbReference>
<dbReference type="CDD" id="cd14066">
    <property type="entry name" value="STKc_IRAK"/>
    <property type="match status" value="1"/>
</dbReference>
<evidence type="ECO:0000313" key="12">
    <source>
        <dbReference type="Proteomes" id="UP001058974"/>
    </source>
</evidence>
<dbReference type="PROSITE" id="PS00108">
    <property type="entry name" value="PROTEIN_KINASE_ST"/>
    <property type="match status" value="1"/>
</dbReference>
<keyword evidence="8" id="KW-1133">Transmembrane helix</keyword>
<dbReference type="Gramene" id="PSAT_LOCUS31456_t1">
    <property type="protein sequence ID" value="CAL5213150.1"/>
    <property type="gene ID" value="PSAT_LOCUS31456"/>
</dbReference>
<dbReference type="FunFam" id="3.30.200.20:FF:000420">
    <property type="entry name" value="Putative receptor-like protein kinase"/>
    <property type="match status" value="1"/>
</dbReference>
<keyword evidence="2" id="KW-0808">Transferase</keyword>
<keyword evidence="1" id="KW-0723">Serine/threonine-protein kinase</keyword>
<reference evidence="11 12" key="1">
    <citation type="journal article" date="2022" name="Nat. Genet.">
        <title>Improved pea reference genome and pan-genome highlight genomic features and evolutionary characteristics.</title>
        <authorList>
            <person name="Yang T."/>
            <person name="Liu R."/>
            <person name="Luo Y."/>
            <person name="Hu S."/>
            <person name="Wang D."/>
            <person name="Wang C."/>
            <person name="Pandey M.K."/>
            <person name="Ge S."/>
            <person name="Xu Q."/>
            <person name="Li N."/>
            <person name="Li G."/>
            <person name="Huang Y."/>
            <person name="Saxena R.K."/>
            <person name="Ji Y."/>
            <person name="Li M."/>
            <person name="Yan X."/>
            <person name="He Y."/>
            <person name="Liu Y."/>
            <person name="Wang X."/>
            <person name="Xiang C."/>
            <person name="Varshney R.K."/>
            <person name="Ding H."/>
            <person name="Gao S."/>
            <person name="Zong X."/>
        </authorList>
    </citation>
    <scope>NUCLEOTIDE SEQUENCE [LARGE SCALE GENOMIC DNA]</scope>
    <source>
        <strain evidence="11 12">cv. Zhongwan 6</strain>
    </source>
</reference>
<evidence type="ECO:0000256" key="8">
    <source>
        <dbReference type="SAM" id="Phobius"/>
    </source>
</evidence>
<dbReference type="Proteomes" id="UP001058974">
    <property type="component" value="Chromosome 7"/>
</dbReference>
<dbReference type="Pfam" id="PF00069">
    <property type="entry name" value="Pkinase"/>
    <property type="match status" value="1"/>
</dbReference>